<evidence type="ECO:0008006" key="3">
    <source>
        <dbReference type="Google" id="ProtNLM"/>
    </source>
</evidence>
<proteinExistence type="predicted"/>
<accession>A0ABN1D2I5</accession>
<reference evidence="1 2" key="1">
    <citation type="journal article" date="2019" name="Int. J. Syst. Evol. Microbiol.">
        <title>The Global Catalogue of Microorganisms (GCM) 10K type strain sequencing project: providing services to taxonomists for standard genome sequencing and annotation.</title>
        <authorList>
            <consortium name="The Broad Institute Genomics Platform"/>
            <consortium name="The Broad Institute Genome Sequencing Center for Infectious Disease"/>
            <person name="Wu L."/>
            <person name="Ma J."/>
        </authorList>
    </citation>
    <scope>NUCLEOTIDE SEQUENCE [LARGE SCALE GENOMIC DNA]</scope>
    <source>
        <strain evidence="1 2">JCM 14330</strain>
    </source>
</reference>
<dbReference type="EMBL" id="BAAAEN010000041">
    <property type="protein sequence ID" value="GAA0532406.1"/>
    <property type="molecule type" value="Genomic_DNA"/>
</dbReference>
<dbReference type="Proteomes" id="UP001501706">
    <property type="component" value="Unassembled WGS sequence"/>
</dbReference>
<evidence type="ECO:0000313" key="2">
    <source>
        <dbReference type="Proteomes" id="UP001501706"/>
    </source>
</evidence>
<protein>
    <recommendedName>
        <fullName evidence="3">HeH/LEM domain-containing protein</fullName>
    </recommendedName>
</protein>
<gene>
    <name evidence="1" type="ORF">GCM10009097_57120</name>
</gene>
<sequence length="86" mass="9308">MNNRDFTAPYVFQEFPKWVTLADGSQILVENAEEEAIVTADKKEGGDPAADAEREALLAQAKELGLKVHPATGLDKLREKIAAAQG</sequence>
<keyword evidence="2" id="KW-1185">Reference proteome</keyword>
<name>A0ABN1D2I5_9BURK</name>
<evidence type="ECO:0000313" key="1">
    <source>
        <dbReference type="EMBL" id="GAA0532406.1"/>
    </source>
</evidence>
<dbReference type="RefSeq" id="WP_343928719.1">
    <property type="nucleotide sequence ID" value="NZ_BAAAEN010000041.1"/>
</dbReference>
<organism evidence="1 2">
    <name type="scientific">Pigmentiphaga daeguensis</name>
    <dbReference type="NCBI Taxonomy" id="414049"/>
    <lineage>
        <taxon>Bacteria</taxon>
        <taxon>Pseudomonadati</taxon>
        <taxon>Pseudomonadota</taxon>
        <taxon>Betaproteobacteria</taxon>
        <taxon>Burkholderiales</taxon>
        <taxon>Alcaligenaceae</taxon>
        <taxon>Pigmentiphaga</taxon>
    </lineage>
</organism>
<comment type="caution">
    <text evidence="1">The sequence shown here is derived from an EMBL/GenBank/DDBJ whole genome shotgun (WGS) entry which is preliminary data.</text>
</comment>